<dbReference type="EMBL" id="JPDN02000012">
    <property type="protein sequence ID" value="PON26790.1"/>
    <property type="molecule type" value="Genomic_DNA"/>
</dbReference>
<gene>
    <name evidence="1" type="ORF">TGAM01_v204291</name>
</gene>
<comment type="caution">
    <text evidence="1">The sequence shown here is derived from an EMBL/GenBank/DDBJ whole genome shotgun (WGS) entry which is preliminary data.</text>
</comment>
<reference evidence="1 2" key="1">
    <citation type="journal article" date="2016" name="Genome Announc.">
        <title>Draft Whole-Genome Sequence of Trichoderma gamsii T6085, a Promising Biocontrol Agent of Fusarium Head Blight on Wheat.</title>
        <authorList>
            <person name="Baroncelli R."/>
            <person name="Zapparata A."/>
            <person name="Piaggeschi G."/>
            <person name="Sarrocco S."/>
            <person name="Vannacci G."/>
        </authorList>
    </citation>
    <scope>NUCLEOTIDE SEQUENCE [LARGE SCALE GENOMIC DNA]</scope>
    <source>
        <strain evidence="1 2">T6085</strain>
    </source>
</reference>
<dbReference type="SUPFAM" id="SSF51182">
    <property type="entry name" value="RmlC-like cupins"/>
    <property type="match status" value="1"/>
</dbReference>
<dbReference type="GeneID" id="29988667"/>
<accession>A0A2P4ZR61</accession>
<sequence length="492" mass="53988">MKNMAQHFHGKHNHFLFNDNGDGTFSPVRAYTNRDDSSPGIIISRIPISPGAPPAATPEFSEKQRQLQLSKKGSPMPYIPAGPREATIGSALGGSSPDISKRTLRTEAVNDVMDERLAKRPKKTPVPLPVQATVLPPSPTPPSLPMEQPPLTKTLAYLHRFLSPNQQIPSRPDILALSKYERVRNVPASWIDYHIDKTIDPLHYACVLAYLVGTAEEKNPCRKWKGVSRLSDPCVGLPASLPAEARAAFSRTTTCMACQYQYCFNRTKNECEWARNELALDGMSEEADATAQAEAEATPQSRLESAYDTRSKAVVADGGHADDDYDMISDGVPLSKMEPEQVPIRTSQTKSPPPVSNARQNSTAAQMEAEEMEDWEVAPGTIKDEVTNMNIGFSNAYMSDQRPVTISPGVSFNVLVLKPGRSYNWPEVMSMVRTCSVSAGKISVKMGDNGTFKLGPNGVVVIRPGQTCTVSNRLYTDAVLHCTTFEDDFQMK</sequence>
<evidence type="ECO:0000313" key="1">
    <source>
        <dbReference type="EMBL" id="PON26790.1"/>
    </source>
</evidence>
<dbReference type="InterPro" id="IPR011051">
    <property type="entry name" value="RmlC_Cupin_sf"/>
</dbReference>
<dbReference type="STRING" id="398673.A0A2P4ZR61"/>
<dbReference type="Proteomes" id="UP000054821">
    <property type="component" value="Unassembled WGS sequence"/>
</dbReference>
<keyword evidence="2" id="KW-1185">Reference proteome</keyword>
<protein>
    <submittedName>
        <fullName evidence="1">Uncharacterized protein</fullName>
    </submittedName>
</protein>
<proteinExistence type="predicted"/>
<name>A0A2P4ZR61_9HYPO</name>
<organism evidence="1 2">
    <name type="scientific">Trichoderma gamsii</name>
    <dbReference type="NCBI Taxonomy" id="398673"/>
    <lineage>
        <taxon>Eukaryota</taxon>
        <taxon>Fungi</taxon>
        <taxon>Dikarya</taxon>
        <taxon>Ascomycota</taxon>
        <taxon>Pezizomycotina</taxon>
        <taxon>Sordariomycetes</taxon>
        <taxon>Hypocreomycetidae</taxon>
        <taxon>Hypocreales</taxon>
        <taxon>Hypocreaceae</taxon>
        <taxon>Trichoderma</taxon>
    </lineage>
</organism>
<dbReference type="RefSeq" id="XP_018658240.1">
    <property type="nucleotide sequence ID" value="XM_018808584.1"/>
</dbReference>
<evidence type="ECO:0000313" key="2">
    <source>
        <dbReference type="Proteomes" id="UP000054821"/>
    </source>
</evidence>
<dbReference type="AlphaFoldDB" id="A0A2P4ZR61"/>